<accession>A0A072UNW0</accession>
<dbReference type="Proteomes" id="UP000002051">
    <property type="component" value="Chromosome 5"/>
</dbReference>
<sequence length="69" mass="7757">MYIAYVVLSKADGKHVIAAIKVCAHAEKVDGVNHMNLVMGSFVDKLTFNDMFVVLKDKADREQVRHLIL</sequence>
<keyword evidence="3" id="KW-1185">Reference proteome</keyword>
<reference evidence="2" key="3">
    <citation type="submission" date="2015-04" db="UniProtKB">
        <authorList>
            <consortium name="EnsemblPlants"/>
        </authorList>
    </citation>
    <scope>IDENTIFICATION</scope>
    <source>
        <strain evidence="2">cv. Jemalong A17</strain>
    </source>
</reference>
<evidence type="ECO:0000313" key="2">
    <source>
        <dbReference type="EnsemblPlants" id="KEH27530"/>
    </source>
</evidence>
<dbReference type="AlphaFoldDB" id="A0A072UNW0"/>
<dbReference type="EMBL" id="CM001221">
    <property type="protein sequence ID" value="KEH27530.1"/>
    <property type="molecule type" value="Genomic_DNA"/>
</dbReference>
<organism evidence="1 3">
    <name type="scientific">Medicago truncatula</name>
    <name type="common">Barrel medic</name>
    <name type="synonym">Medicago tribuloides</name>
    <dbReference type="NCBI Taxonomy" id="3880"/>
    <lineage>
        <taxon>Eukaryota</taxon>
        <taxon>Viridiplantae</taxon>
        <taxon>Streptophyta</taxon>
        <taxon>Embryophyta</taxon>
        <taxon>Tracheophyta</taxon>
        <taxon>Spermatophyta</taxon>
        <taxon>Magnoliopsida</taxon>
        <taxon>eudicotyledons</taxon>
        <taxon>Gunneridae</taxon>
        <taxon>Pentapetalae</taxon>
        <taxon>rosids</taxon>
        <taxon>fabids</taxon>
        <taxon>Fabales</taxon>
        <taxon>Fabaceae</taxon>
        <taxon>Papilionoideae</taxon>
        <taxon>50 kb inversion clade</taxon>
        <taxon>NPAAA clade</taxon>
        <taxon>Hologalegina</taxon>
        <taxon>IRL clade</taxon>
        <taxon>Trifolieae</taxon>
        <taxon>Medicago</taxon>
    </lineage>
</organism>
<evidence type="ECO:0000313" key="1">
    <source>
        <dbReference type="EMBL" id="KEH27530.1"/>
    </source>
</evidence>
<dbReference type="HOGENOM" id="CLU_2779689_0_0_1"/>
<gene>
    <name evidence="1" type="ordered locus">MTR_5g017455</name>
</gene>
<name>A0A072UNW0_MEDTR</name>
<proteinExistence type="predicted"/>
<reference evidence="1 3" key="1">
    <citation type="journal article" date="2011" name="Nature">
        <title>The Medicago genome provides insight into the evolution of rhizobial symbioses.</title>
        <authorList>
            <person name="Young N.D."/>
            <person name="Debelle F."/>
            <person name="Oldroyd G.E."/>
            <person name="Geurts R."/>
            <person name="Cannon S.B."/>
            <person name="Udvardi M.K."/>
            <person name="Benedito V.A."/>
            <person name="Mayer K.F."/>
            <person name="Gouzy J."/>
            <person name="Schoof H."/>
            <person name="Van de Peer Y."/>
            <person name="Proost S."/>
            <person name="Cook D.R."/>
            <person name="Meyers B.C."/>
            <person name="Spannagl M."/>
            <person name="Cheung F."/>
            <person name="De Mita S."/>
            <person name="Krishnakumar V."/>
            <person name="Gundlach H."/>
            <person name="Zhou S."/>
            <person name="Mudge J."/>
            <person name="Bharti A.K."/>
            <person name="Murray J.D."/>
            <person name="Naoumkina M.A."/>
            <person name="Rosen B."/>
            <person name="Silverstein K.A."/>
            <person name="Tang H."/>
            <person name="Rombauts S."/>
            <person name="Zhao P.X."/>
            <person name="Zhou P."/>
            <person name="Barbe V."/>
            <person name="Bardou P."/>
            <person name="Bechner M."/>
            <person name="Bellec A."/>
            <person name="Berger A."/>
            <person name="Berges H."/>
            <person name="Bidwell S."/>
            <person name="Bisseling T."/>
            <person name="Choisne N."/>
            <person name="Couloux A."/>
            <person name="Denny R."/>
            <person name="Deshpande S."/>
            <person name="Dai X."/>
            <person name="Doyle J.J."/>
            <person name="Dudez A.M."/>
            <person name="Farmer A.D."/>
            <person name="Fouteau S."/>
            <person name="Franken C."/>
            <person name="Gibelin C."/>
            <person name="Gish J."/>
            <person name="Goldstein S."/>
            <person name="Gonzalez A.J."/>
            <person name="Green P.J."/>
            <person name="Hallab A."/>
            <person name="Hartog M."/>
            <person name="Hua A."/>
            <person name="Humphray S.J."/>
            <person name="Jeong D.H."/>
            <person name="Jing Y."/>
            <person name="Jocker A."/>
            <person name="Kenton S.M."/>
            <person name="Kim D.J."/>
            <person name="Klee K."/>
            <person name="Lai H."/>
            <person name="Lang C."/>
            <person name="Lin S."/>
            <person name="Macmil S.L."/>
            <person name="Magdelenat G."/>
            <person name="Matthews L."/>
            <person name="McCorrison J."/>
            <person name="Monaghan E.L."/>
            <person name="Mun J.H."/>
            <person name="Najar F.Z."/>
            <person name="Nicholson C."/>
            <person name="Noirot C."/>
            <person name="O'Bleness M."/>
            <person name="Paule C.R."/>
            <person name="Poulain J."/>
            <person name="Prion F."/>
            <person name="Qin B."/>
            <person name="Qu C."/>
            <person name="Retzel E.F."/>
            <person name="Riddle C."/>
            <person name="Sallet E."/>
            <person name="Samain S."/>
            <person name="Samson N."/>
            <person name="Sanders I."/>
            <person name="Saurat O."/>
            <person name="Scarpelli C."/>
            <person name="Schiex T."/>
            <person name="Segurens B."/>
            <person name="Severin A.J."/>
            <person name="Sherrier D.J."/>
            <person name="Shi R."/>
            <person name="Sims S."/>
            <person name="Singer S.R."/>
            <person name="Sinharoy S."/>
            <person name="Sterck L."/>
            <person name="Viollet A."/>
            <person name="Wang B.B."/>
            <person name="Wang K."/>
            <person name="Wang M."/>
            <person name="Wang X."/>
            <person name="Warfsmann J."/>
            <person name="Weissenbach J."/>
            <person name="White D.D."/>
            <person name="White J.D."/>
            <person name="Wiley G.B."/>
            <person name="Wincker P."/>
            <person name="Xing Y."/>
            <person name="Yang L."/>
            <person name="Yao Z."/>
            <person name="Ying F."/>
            <person name="Zhai J."/>
            <person name="Zhou L."/>
            <person name="Zuber A."/>
            <person name="Denarie J."/>
            <person name="Dixon R.A."/>
            <person name="May G.D."/>
            <person name="Schwartz D.C."/>
            <person name="Rogers J."/>
            <person name="Quetier F."/>
            <person name="Town C.D."/>
            <person name="Roe B.A."/>
        </authorList>
    </citation>
    <scope>NUCLEOTIDE SEQUENCE [LARGE SCALE GENOMIC DNA]</scope>
    <source>
        <strain evidence="1">A17</strain>
        <strain evidence="2 3">cv. Jemalong A17</strain>
    </source>
</reference>
<protein>
    <submittedName>
        <fullName evidence="1">TPR superfamily protein, putative</fullName>
    </submittedName>
</protein>
<evidence type="ECO:0000313" key="3">
    <source>
        <dbReference type="Proteomes" id="UP000002051"/>
    </source>
</evidence>
<reference evidence="1 3" key="2">
    <citation type="journal article" date="2014" name="BMC Genomics">
        <title>An improved genome release (version Mt4.0) for the model legume Medicago truncatula.</title>
        <authorList>
            <person name="Tang H."/>
            <person name="Krishnakumar V."/>
            <person name="Bidwell S."/>
            <person name="Rosen B."/>
            <person name="Chan A."/>
            <person name="Zhou S."/>
            <person name="Gentzbittel L."/>
            <person name="Childs K.L."/>
            <person name="Yandell M."/>
            <person name="Gundlach H."/>
            <person name="Mayer K.F."/>
            <person name="Schwartz D.C."/>
            <person name="Town C.D."/>
        </authorList>
    </citation>
    <scope>GENOME REANNOTATION</scope>
    <source>
        <strain evidence="1">A17</strain>
        <strain evidence="2 3">cv. Jemalong A17</strain>
    </source>
</reference>
<dbReference type="EnsemblPlants" id="KEH27530">
    <property type="protein sequence ID" value="KEH27530"/>
    <property type="gene ID" value="MTR_5g017455"/>
</dbReference>